<dbReference type="InterPro" id="IPR032710">
    <property type="entry name" value="NTF2-like_dom_sf"/>
</dbReference>
<accession>A0A372ZN00</accession>
<comment type="caution">
    <text evidence="2">The sequence shown here is derived from an EMBL/GenBank/DDBJ whole genome shotgun (WGS) entry which is preliminary data.</text>
</comment>
<feature type="domain" description="SnoaL-like" evidence="1">
    <location>
        <begin position="10"/>
        <end position="142"/>
    </location>
</feature>
<dbReference type="Pfam" id="PF13577">
    <property type="entry name" value="SnoaL_4"/>
    <property type="match status" value="1"/>
</dbReference>
<dbReference type="RefSeq" id="WP_117485642.1">
    <property type="nucleotide sequence ID" value="NZ_QVIG01000001.1"/>
</dbReference>
<protein>
    <submittedName>
        <fullName evidence="2">Nuclear transport factor 2 family protein</fullName>
    </submittedName>
</protein>
<evidence type="ECO:0000313" key="3">
    <source>
        <dbReference type="Proteomes" id="UP000263377"/>
    </source>
</evidence>
<keyword evidence="3" id="KW-1185">Reference proteome</keyword>
<dbReference type="InterPro" id="IPR037401">
    <property type="entry name" value="SnoaL-like"/>
</dbReference>
<name>A0A372ZN00_9ACTN</name>
<evidence type="ECO:0000313" key="2">
    <source>
        <dbReference type="EMBL" id="RGD56954.1"/>
    </source>
</evidence>
<dbReference type="CDD" id="cd00531">
    <property type="entry name" value="NTF2_like"/>
    <property type="match status" value="1"/>
</dbReference>
<dbReference type="Proteomes" id="UP000263377">
    <property type="component" value="Unassembled WGS sequence"/>
</dbReference>
<dbReference type="AlphaFoldDB" id="A0A372ZN00"/>
<dbReference type="SUPFAM" id="SSF54427">
    <property type="entry name" value="NTF2-like"/>
    <property type="match status" value="1"/>
</dbReference>
<proteinExistence type="predicted"/>
<dbReference type="Gene3D" id="3.10.450.50">
    <property type="match status" value="1"/>
</dbReference>
<evidence type="ECO:0000259" key="1">
    <source>
        <dbReference type="Pfam" id="PF13577"/>
    </source>
</evidence>
<reference evidence="2 3" key="1">
    <citation type="submission" date="2018-08" db="EMBL/GenBank/DDBJ databases">
        <title>Diversity &amp; Physiological Properties of Lignin-Decomposing Actinobacteria from Soil.</title>
        <authorList>
            <person name="Roh S.G."/>
            <person name="Kim S.B."/>
        </authorList>
    </citation>
    <scope>NUCLEOTIDE SEQUENCE [LARGE SCALE GENOMIC DNA]</scope>
    <source>
        <strain evidence="2 3">MMS17-GH009</strain>
    </source>
</reference>
<sequence>MSPHDPIPPQEAADRLAIRELVDAYAHCADRRDAEGQMALFTEDTRFLVFMDATAAEPTQELRGRDALAPVFDNLNTYRATTHFNGQSTVVLDGDRASGESYCLAHHLSYGTDAERSIMIASIRYLDRFVKRDGEWFFAERRLMVDWTETRPSTP</sequence>
<organism evidence="2 3">
    <name type="scientific">Kitasatospora xanthocidica</name>
    <dbReference type="NCBI Taxonomy" id="83382"/>
    <lineage>
        <taxon>Bacteria</taxon>
        <taxon>Bacillati</taxon>
        <taxon>Actinomycetota</taxon>
        <taxon>Actinomycetes</taxon>
        <taxon>Kitasatosporales</taxon>
        <taxon>Streptomycetaceae</taxon>
        <taxon>Kitasatospora</taxon>
    </lineage>
</organism>
<gene>
    <name evidence="2" type="ORF">DR950_03355</name>
</gene>
<dbReference type="EMBL" id="QVIG01000001">
    <property type="protein sequence ID" value="RGD56954.1"/>
    <property type="molecule type" value="Genomic_DNA"/>
</dbReference>